<evidence type="ECO:0000256" key="1">
    <source>
        <dbReference type="SAM" id="MobiDB-lite"/>
    </source>
</evidence>
<comment type="caution">
    <text evidence="2">The sequence shown here is derived from an EMBL/GenBank/DDBJ whole genome shotgun (WGS) entry which is preliminary data.</text>
</comment>
<keyword evidence="3" id="KW-1185">Reference proteome</keyword>
<dbReference type="AlphaFoldDB" id="A0AAD6NIJ0"/>
<sequence>MSRDHNQDGTKTGTQDAAAPDEKLTAEVPAEEKPTEEKPVQEIELNLSRVLESLAWCVDKSAMLRVSESTTIGQALAQIATQYGGNERSISFRSLKPRSEKSRNRLRQLALQEVEAHRISQQARESRRDDYQPVGLPVVINSSKNLGSSKVTNPRYKEYLRKLAREYVEGPRYDPYVILPAHSMHRTLPFLRNCPMILSGIDADSGTEHKMWAEVLFDTGAHRTFISEDFLPTRFLSFLQEHPVNEPYRTRDAGKQIVIVQCDLKLRFTNGEFEMVGLATVLPRSAIPNQWNGVILGQSTFIK</sequence>
<organism evidence="2 3">
    <name type="scientific">Drechslerella dactyloides</name>
    <name type="common">Nematode-trapping fungus</name>
    <name type="synonym">Arthrobotrys dactyloides</name>
    <dbReference type="NCBI Taxonomy" id="74499"/>
    <lineage>
        <taxon>Eukaryota</taxon>
        <taxon>Fungi</taxon>
        <taxon>Dikarya</taxon>
        <taxon>Ascomycota</taxon>
        <taxon>Pezizomycotina</taxon>
        <taxon>Orbiliomycetes</taxon>
        <taxon>Orbiliales</taxon>
        <taxon>Orbiliaceae</taxon>
        <taxon>Drechslerella</taxon>
    </lineage>
</organism>
<dbReference type="SUPFAM" id="SSF50630">
    <property type="entry name" value="Acid proteases"/>
    <property type="match status" value="1"/>
</dbReference>
<dbReference type="InterPro" id="IPR021109">
    <property type="entry name" value="Peptidase_aspartic_dom_sf"/>
</dbReference>
<name>A0AAD6NIJ0_DREDA</name>
<feature type="compositionally biased region" description="Basic and acidic residues" evidence="1">
    <location>
        <begin position="20"/>
        <end position="39"/>
    </location>
</feature>
<dbReference type="EMBL" id="JAQGDS010000010">
    <property type="protein sequence ID" value="KAJ6257888.1"/>
    <property type="molecule type" value="Genomic_DNA"/>
</dbReference>
<reference evidence="2" key="1">
    <citation type="submission" date="2023-01" db="EMBL/GenBank/DDBJ databases">
        <title>The chitinases involved in constricting ring structure development in the nematode-trapping fungus Drechslerella dactyloides.</title>
        <authorList>
            <person name="Wang R."/>
            <person name="Zhang L."/>
            <person name="Tang P."/>
            <person name="Li S."/>
            <person name="Liang L."/>
        </authorList>
    </citation>
    <scope>NUCLEOTIDE SEQUENCE</scope>
    <source>
        <strain evidence="2">YMF1.00031</strain>
    </source>
</reference>
<feature type="region of interest" description="Disordered" evidence="1">
    <location>
        <begin position="1"/>
        <end position="39"/>
    </location>
</feature>
<dbReference type="Proteomes" id="UP001221413">
    <property type="component" value="Unassembled WGS sequence"/>
</dbReference>
<protein>
    <recommendedName>
        <fullName evidence="4">Peptidase A2 domain-containing protein</fullName>
    </recommendedName>
</protein>
<proteinExistence type="predicted"/>
<evidence type="ECO:0000313" key="2">
    <source>
        <dbReference type="EMBL" id="KAJ6257888.1"/>
    </source>
</evidence>
<accession>A0AAD6NIJ0</accession>
<evidence type="ECO:0000313" key="3">
    <source>
        <dbReference type="Proteomes" id="UP001221413"/>
    </source>
</evidence>
<gene>
    <name evidence="2" type="ORF">Dda_7677</name>
</gene>
<evidence type="ECO:0008006" key="4">
    <source>
        <dbReference type="Google" id="ProtNLM"/>
    </source>
</evidence>